<reference evidence="2" key="1">
    <citation type="submission" date="2016-10" db="EMBL/GenBank/DDBJ databases">
        <authorList>
            <person name="Varghese N."/>
            <person name="Submissions S."/>
        </authorList>
    </citation>
    <scope>NUCLEOTIDE SEQUENCE [LARGE SCALE GENOMIC DNA]</scope>
    <source>
        <strain evidence="2">DSM 17038</strain>
    </source>
</reference>
<evidence type="ECO:0000313" key="2">
    <source>
        <dbReference type="Proteomes" id="UP000199337"/>
    </source>
</evidence>
<keyword evidence="2" id="KW-1185">Reference proteome</keyword>
<accession>A0A1I2YM18</accession>
<sequence>MAQNESDIAYNKALITALNKFQVARTEIMAEDVSSNLSRVSLKLFEITKTTAEVKPVFKLLYDEKPTPFLRGPFL</sequence>
<dbReference type="AlphaFoldDB" id="A0A1I2YM18"/>
<proteinExistence type="predicted"/>
<protein>
    <submittedName>
        <fullName evidence="1">Uncharacterized protein</fullName>
    </submittedName>
</protein>
<dbReference type="Proteomes" id="UP000199337">
    <property type="component" value="Unassembled WGS sequence"/>
</dbReference>
<evidence type="ECO:0000313" key="1">
    <source>
        <dbReference type="EMBL" id="SFH26046.1"/>
    </source>
</evidence>
<dbReference type="RefSeq" id="WP_092474557.1">
    <property type="nucleotide sequence ID" value="NZ_FOOX01000021.1"/>
</dbReference>
<gene>
    <name evidence="1" type="ORF">SAMN05660649_04482</name>
</gene>
<dbReference type="OrthoDB" id="1698838at2"/>
<organism evidence="1 2">
    <name type="scientific">Desulfotruncus arcticus DSM 17038</name>
    <dbReference type="NCBI Taxonomy" id="1121424"/>
    <lineage>
        <taxon>Bacteria</taxon>
        <taxon>Bacillati</taxon>
        <taxon>Bacillota</taxon>
        <taxon>Clostridia</taxon>
        <taxon>Eubacteriales</taxon>
        <taxon>Desulfallaceae</taxon>
        <taxon>Desulfotruncus</taxon>
    </lineage>
</organism>
<dbReference type="EMBL" id="FOOX01000021">
    <property type="protein sequence ID" value="SFH26046.1"/>
    <property type="molecule type" value="Genomic_DNA"/>
</dbReference>
<dbReference type="STRING" id="341036.SAMN05660649_04482"/>
<name>A0A1I2YM18_9FIRM</name>